<keyword evidence="3 8" id="KW-0813">Transport</keyword>
<evidence type="ECO:0000256" key="2">
    <source>
        <dbReference type="ARBA" id="ARBA00007296"/>
    </source>
</evidence>
<dbReference type="SUPFAM" id="SSF81333">
    <property type="entry name" value="F1F0 ATP synthase subunit C"/>
    <property type="match status" value="1"/>
</dbReference>
<dbReference type="RefSeq" id="WP_014026358.1">
    <property type="nucleotide sequence ID" value="NC_015931.1"/>
</dbReference>
<comment type="subcellular location">
    <subcellularLocation>
        <location evidence="1">Membrane</location>
        <topology evidence="1">Multi-pass membrane protein</topology>
    </subcellularLocation>
</comment>
<evidence type="ECO:0000256" key="3">
    <source>
        <dbReference type="ARBA" id="ARBA00022448"/>
    </source>
</evidence>
<keyword evidence="11" id="KW-1185">Reference proteome</keyword>
<protein>
    <submittedName>
        <fullName evidence="10">H+transporting two-sector ATPase C subunit</fullName>
    </submittedName>
</protein>
<dbReference type="AlphaFoldDB" id="G0EDR2"/>
<dbReference type="Pfam" id="PF00137">
    <property type="entry name" value="ATP-synt_C"/>
    <property type="match status" value="1"/>
</dbReference>
<dbReference type="KEGG" id="pfm:Pyrfu_0812"/>
<dbReference type="EMBL" id="CP002838">
    <property type="protein sequence ID" value="AEM38681.1"/>
    <property type="molecule type" value="Genomic_DNA"/>
</dbReference>
<dbReference type="GeneID" id="11139283"/>
<keyword evidence="6 8" id="KW-0406">Ion transport</keyword>
<proteinExistence type="inferred from homology"/>
<evidence type="ECO:0000256" key="4">
    <source>
        <dbReference type="ARBA" id="ARBA00022692"/>
    </source>
</evidence>
<dbReference type="GO" id="GO:0033179">
    <property type="term" value="C:proton-transporting V-type ATPase, V0 domain"/>
    <property type="evidence" value="ECO:0007669"/>
    <property type="project" value="InterPro"/>
</dbReference>
<dbReference type="eggNOG" id="arCOG02455">
    <property type="taxonomic scope" value="Archaea"/>
</dbReference>
<feature type="transmembrane region" description="Helical" evidence="8">
    <location>
        <begin position="96"/>
        <end position="118"/>
    </location>
</feature>
<keyword evidence="7 8" id="KW-0472">Membrane</keyword>
<dbReference type="Proteomes" id="UP000001037">
    <property type="component" value="Chromosome"/>
</dbReference>
<keyword evidence="4 8" id="KW-0812">Transmembrane</keyword>
<accession>G0EDR2</accession>
<dbReference type="FunCoup" id="G0EDR2">
    <property type="interactions" value="33"/>
</dbReference>
<dbReference type="InterPro" id="IPR002379">
    <property type="entry name" value="ATPase_proteolipid_c-like_dom"/>
</dbReference>
<evidence type="ECO:0000256" key="5">
    <source>
        <dbReference type="ARBA" id="ARBA00022989"/>
    </source>
</evidence>
<dbReference type="STRING" id="694429.Pyrfu_0812"/>
<keyword evidence="5 8" id="KW-1133">Transmembrane helix</keyword>
<evidence type="ECO:0000256" key="6">
    <source>
        <dbReference type="ARBA" id="ARBA00023065"/>
    </source>
</evidence>
<comment type="similarity">
    <text evidence="2 8">Belongs to the V-ATPase proteolipid subunit family.</text>
</comment>
<evidence type="ECO:0000313" key="10">
    <source>
        <dbReference type="EMBL" id="AEM38681.1"/>
    </source>
</evidence>
<dbReference type="CDD" id="cd18120">
    <property type="entry name" value="ATP-synt_Vo_Ao_c"/>
    <property type="match status" value="1"/>
</dbReference>
<evidence type="ECO:0000256" key="1">
    <source>
        <dbReference type="ARBA" id="ARBA00004141"/>
    </source>
</evidence>
<dbReference type="GO" id="GO:0046961">
    <property type="term" value="F:proton-transporting ATPase activity, rotational mechanism"/>
    <property type="evidence" value="ECO:0007669"/>
    <property type="project" value="InterPro"/>
</dbReference>
<dbReference type="InParanoid" id="G0EDR2"/>
<reference evidence="10 11" key="1">
    <citation type="journal article" date="2011" name="Stand. Genomic Sci.">
        <title>Complete genome sequence of the hyperthermophilic chemolithoautotroph Pyrolobus fumarii type strain (1A).</title>
        <authorList>
            <person name="Anderson I."/>
            <person name="Goker M."/>
            <person name="Nolan M."/>
            <person name="Lucas S."/>
            <person name="Hammon N."/>
            <person name="Deshpande S."/>
            <person name="Cheng J.F."/>
            <person name="Tapia R."/>
            <person name="Han C."/>
            <person name="Goodwin L."/>
            <person name="Pitluck S."/>
            <person name="Huntemann M."/>
            <person name="Liolios K."/>
            <person name="Ivanova N."/>
            <person name="Pagani I."/>
            <person name="Mavromatis K."/>
            <person name="Ovchinikova G."/>
            <person name="Pati A."/>
            <person name="Chen A."/>
            <person name="Palaniappan K."/>
            <person name="Land M."/>
            <person name="Hauser L."/>
            <person name="Brambilla E.M."/>
            <person name="Huber H."/>
            <person name="Yasawong M."/>
            <person name="Rohde M."/>
            <person name="Spring S."/>
            <person name="Abt B."/>
            <person name="Sikorski J."/>
            <person name="Wirth R."/>
            <person name="Detter J.C."/>
            <person name="Woyke T."/>
            <person name="Bristow J."/>
            <person name="Eisen J.A."/>
            <person name="Markowitz V."/>
            <person name="Hugenholtz P."/>
            <person name="Kyrpides N.C."/>
            <person name="Klenk H.P."/>
            <person name="Lapidus A."/>
        </authorList>
    </citation>
    <scope>NUCLEOTIDE SEQUENCE [LARGE SCALE GENOMIC DNA]</scope>
    <source>
        <strain evidence="11">DSM 11204 / 1A</strain>
    </source>
</reference>
<gene>
    <name evidence="10" type="ordered locus">Pyrfu_0812</name>
</gene>
<name>G0EDR2_PYRF1</name>
<feature type="domain" description="V-ATPase proteolipid subunit C-like" evidence="9">
    <location>
        <begin position="57"/>
        <end position="116"/>
    </location>
</feature>
<evidence type="ECO:0000256" key="7">
    <source>
        <dbReference type="ARBA" id="ARBA00023136"/>
    </source>
</evidence>
<dbReference type="PRINTS" id="PR00122">
    <property type="entry name" value="VACATPASE"/>
</dbReference>
<feature type="transmembrane region" description="Helical" evidence="8">
    <location>
        <begin position="54"/>
        <end position="75"/>
    </location>
</feature>
<dbReference type="InterPro" id="IPR035921">
    <property type="entry name" value="F/V-ATP_Csub_sf"/>
</dbReference>
<dbReference type="Gene3D" id="1.20.120.610">
    <property type="entry name" value="lithium bound rotor ring of v- atpase"/>
    <property type="match status" value="1"/>
</dbReference>
<evidence type="ECO:0000259" key="9">
    <source>
        <dbReference type="Pfam" id="PF00137"/>
    </source>
</evidence>
<sequence length="120" mass="12083">MSKEKVLRRAQLLVKLVSMSILAMLALSAFLIANGVSALAAAAAGDVASASKGLTLIGAGLAVGLACIGGGYAVGQAGAAMIAAMTEKPEYFGRMFIILVLGEGIALYGLLISILLWISA</sequence>
<comment type="caution">
    <text evidence="8">Lacks conserved residue(s) required for the propagation of feature annotation.</text>
</comment>
<evidence type="ECO:0000313" key="11">
    <source>
        <dbReference type="Proteomes" id="UP000001037"/>
    </source>
</evidence>
<dbReference type="InterPro" id="IPR000245">
    <property type="entry name" value="ATPase_proteolipid_csu"/>
</dbReference>
<organism evidence="10 11">
    <name type="scientific">Pyrolobus fumarii (strain DSM 11204 / 1A)</name>
    <dbReference type="NCBI Taxonomy" id="694429"/>
    <lineage>
        <taxon>Archaea</taxon>
        <taxon>Thermoproteota</taxon>
        <taxon>Thermoprotei</taxon>
        <taxon>Desulfurococcales</taxon>
        <taxon>Pyrodictiaceae</taxon>
        <taxon>Pyrolobus</taxon>
    </lineage>
</organism>
<evidence type="ECO:0000256" key="8">
    <source>
        <dbReference type="RuleBase" id="RU363060"/>
    </source>
</evidence>
<dbReference type="HOGENOM" id="CLU_148047_3_0_2"/>